<keyword evidence="10" id="KW-1185">Reference proteome</keyword>
<keyword evidence="3" id="KW-0813">Transport</keyword>
<protein>
    <submittedName>
        <fullName evidence="9">Iron complex transport system permease protein</fullName>
    </submittedName>
</protein>
<dbReference type="Pfam" id="PF01032">
    <property type="entry name" value="FecCD"/>
    <property type="match status" value="1"/>
</dbReference>
<dbReference type="CDD" id="cd06550">
    <property type="entry name" value="TM_ABC_iron-siderophores_like"/>
    <property type="match status" value="1"/>
</dbReference>
<proteinExistence type="inferred from homology"/>
<sequence length="330" mass="33474">MRRGLLLLIGMPVLALLGCAGILIGSRIIDPGTAWQALTAFDPGDDAQLIVRELRVPRTLLAMLVGAALGAAGAIMQALTRNPLAEPGLLGINAGAGAAAATGIGLGFTVGAFGHVLFAFAGAAIAAVLVAALGGAFGGGTDPVRLTLSGAALSVVLGAYTQALLINYPTVFEDFRFWVVGSLQGRDWELVPAAAAVIIPALLVALLLTRSLNAAALGSDLGRALGADLRRTWIVSAVIVIVLCGAATAAAGPIGFLGLVAPLAARQLAGPDYRWIVPLSMIGAAALLTAADVVARIVTPPAETRTAILMALIGAPVFIAVVRRRRLVRL</sequence>
<evidence type="ECO:0000256" key="7">
    <source>
        <dbReference type="ARBA" id="ARBA00023136"/>
    </source>
</evidence>
<dbReference type="FunFam" id="1.10.3470.10:FF:000001">
    <property type="entry name" value="Vitamin B12 ABC transporter permease BtuC"/>
    <property type="match status" value="1"/>
</dbReference>
<dbReference type="RefSeq" id="WP_218853466.1">
    <property type="nucleotide sequence ID" value="NZ_JACBZY010000001.1"/>
</dbReference>
<dbReference type="GO" id="GO:0022857">
    <property type="term" value="F:transmembrane transporter activity"/>
    <property type="evidence" value="ECO:0007669"/>
    <property type="project" value="InterPro"/>
</dbReference>
<gene>
    <name evidence="9" type="ORF">BJ979_001613</name>
</gene>
<keyword evidence="6 8" id="KW-1133">Transmembrane helix</keyword>
<feature type="transmembrane region" description="Helical" evidence="8">
    <location>
        <begin position="307"/>
        <end position="324"/>
    </location>
</feature>
<dbReference type="EMBL" id="JACBZY010000001">
    <property type="protein sequence ID" value="NYG98987.1"/>
    <property type="molecule type" value="Genomic_DNA"/>
</dbReference>
<dbReference type="PANTHER" id="PTHR30472:SF1">
    <property type="entry name" value="FE(3+) DICITRATE TRANSPORT SYSTEM PERMEASE PROTEIN FECC-RELATED"/>
    <property type="match status" value="1"/>
</dbReference>
<keyword evidence="4" id="KW-1003">Cell membrane</keyword>
<dbReference type="InterPro" id="IPR000522">
    <property type="entry name" value="ABC_transptr_permease_BtuC"/>
</dbReference>
<dbReference type="AlphaFoldDB" id="A0A852YGN6"/>
<dbReference type="InterPro" id="IPR037294">
    <property type="entry name" value="ABC_BtuC-like"/>
</dbReference>
<feature type="transmembrane region" description="Helical" evidence="8">
    <location>
        <begin position="60"/>
        <end position="79"/>
    </location>
</feature>
<keyword evidence="7 8" id="KW-0472">Membrane</keyword>
<feature type="transmembrane region" description="Helical" evidence="8">
    <location>
        <begin position="233"/>
        <end position="261"/>
    </location>
</feature>
<evidence type="ECO:0000313" key="10">
    <source>
        <dbReference type="Proteomes" id="UP000553888"/>
    </source>
</evidence>
<dbReference type="PROSITE" id="PS51257">
    <property type="entry name" value="PROKAR_LIPOPROTEIN"/>
    <property type="match status" value="1"/>
</dbReference>
<dbReference type="GO" id="GO:0005886">
    <property type="term" value="C:plasma membrane"/>
    <property type="evidence" value="ECO:0007669"/>
    <property type="project" value="UniProtKB-SubCell"/>
</dbReference>
<evidence type="ECO:0000313" key="9">
    <source>
        <dbReference type="EMBL" id="NYG98987.1"/>
    </source>
</evidence>
<reference evidence="9 10" key="1">
    <citation type="submission" date="2020-07" db="EMBL/GenBank/DDBJ databases">
        <title>Sequencing the genomes of 1000 actinobacteria strains.</title>
        <authorList>
            <person name="Klenk H.-P."/>
        </authorList>
    </citation>
    <scope>NUCLEOTIDE SEQUENCE [LARGE SCALE GENOMIC DNA]</scope>
    <source>
        <strain evidence="9 10">DSM 23141</strain>
    </source>
</reference>
<comment type="subcellular location">
    <subcellularLocation>
        <location evidence="1">Cell membrane</location>
        <topology evidence="1">Multi-pass membrane protein</topology>
    </subcellularLocation>
</comment>
<comment type="similarity">
    <text evidence="2">Belongs to the binding-protein-dependent transport system permease family. FecCD subfamily.</text>
</comment>
<comment type="caution">
    <text evidence="9">The sequence shown here is derived from an EMBL/GenBank/DDBJ whole genome shotgun (WGS) entry which is preliminary data.</text>
</comment>
<evidence type="ECO:0000256" key="4">
    <source>
        <dbReference type="ARBA" id="ARBA00022475"/>
    </source>
</evidence>
<evidence type="ECO:0000256" key="1">
    <source>
        <dbReference type="ARBA" id="ARBA00004651"/>
    </source>
</evidence>
<dbReference type="Gene3D" id="1.10.3470.10">
    <property type="entry name" value="ABC transporter involved in vitamin B12 uptake, BtuC"/>
    <property type="match status" value="1"/>
</dbReference>
<name>A0A852YGN6_9MICO</name>
<evidence type="ECO:0000256" key="2">
    <source>
        <dbReference type="ARBA" id="ARBA00007935"/>
    </source>
</evidence>
<evidence type="ECO:0000256" key="3">
    <source>
        <dbReference type="ARBA" id="ARBA00022448"/>
    </source>
</evidence>
<feature type="transmembrane region" description="Helical" evidence="8">
    <location>
        <begin position="116"/>
        <end position="138"/>
    </location>
</feature>
<dbReference type="PANTHER" id="PTHR30472">
    <property type="entry name" value="FERRIC ENTEROBACTIN TRANSPORT SYSTEM PERMEASE PROTEIN"/>
    <property type="match status" value="1"/>
</dbReference>
<evidence type="ECO:0000256" key="6">
    <source>
        <dbReference type="ARBA" id="ARBA00022989"/>
    </source>
</evidence>
<evidence type="ECO:0000256" key="8">
    <source>
        <dbReference type="SAM" id="Phobius"/>
    </source>
</evidence>
<organism evidence="9 10">
    <name type="scientific">Schumannella luteola</name>
    <dbReference type="NCBI Taxonomy" id="472059"/>
    <lineage>
        <taxon>Bacteria</taxon>
        <taxon>Bacillati</taxon>
        <taxon>Actinomycetota</taxon>
        <taxon>Actinomycetes</taxon>
        <taxon>Micrococcales</taxon>
        <taxon>Microbacteriaceae</taxon>
        <taxon>Schumannella</taxon>
    </lineage>
</organism>
<feature type="transmembrane region" description="Helical" evidence="8">
    <location>
        <begin position="273"/>
        <end position="295"/>
    </location>
</feature>
<dbReference type="SUPFAM" id="SSF81345">
    <property type="entry name" value="ABC transporter involved in vitamin B12 uptake, BtuC"/>
    <property type="match status" value="1"/>
</dbReference>
<dbReference type="GO" id="GO:0033214">
    <property type="term" value="P:siderophore-iron import into cell"/>
    <property type="evidence" value="ECO:0007669"/>
    <property type="project" value="TreeGrafter"/>
</dbReference>
<feature type="transmembrane region" description="Helical" evidence="8">
    <location>
        <begin position="91"/>
        <end position="110"/>
    </location>
</feature>
<feature type="transmembrane region" description="Helical" evidence="8">
    <location>
        <begin position="190"/>
        <end position="212"/>
    </location>
</feature>
<accession>A0A852YGN6</accession>
<feature type="transmembrane region" description="Helical" evidence="8">
    <location>
        <begin position="150"/>
        <end position="170"/>
    </location>
</feature>
<evidence type="ECO:0000256" key="5">
    <source>
        <dbReference type="ARBA" id="ARBA00022692"/>
    </source>
</evidence>
<keyword evidence="5 8" id="KW-0812">Transmembrane</keyword>
<dbReference type="Proteomes" id="UP000553888">
    <property type="component" value="Unassembled WGS sequence"/>
</dbReference>